<evidence type="ECO:0000256" key="4">
    <source>
        <dbReference type="SAM" id="MobiDB-lite"/>
    </source>
</evidence>
<feature type="compositionally biased region" description="Polar residues" evidence="4">
    <location>
        <begin position="151"/>
        <end position="174"/>
    </location>
</feature>
<dbReference type="GO" id="GO:0009982">
    <property type="term" value="F:pseudouridine synthase activity"/>
    <property type="evidence" value="ECO:0007669"/>
    <property type="project" value="InterPro"/>
</dbReference>
<dbReference type="InterPro" id="IPR011760">
    <property type="entry name" value="PsdUridine_synth_TruD_insert"/>
</dbReference>
<dbReference type="Pfam" id="PF01142">
    <property type="entry name" value="TruD"/>
    <property type="match status" value="1"/>
</dbReference>
<feature type="domain" description="TRUD" evidence="5">
    <location>
        <begin position="452"/>
        <end position="702"/>
    </location>
</feature>
<dbReference type="EMBL" id="JAQGDS010000015">
    <property type="protein sequence ID" value="KAJ6256073.1"/>
    <property type="molecule type" value="Genomic_DNA"/>
</dbReference>
<evidence type="ECO:0000313" key="6">
    <source>
        <dbReference type="EMBL" id="KAJ6256073.1"/>
    </source>
</evidence>
<proteinExistence type="inferred from homology"/>
<comment type="caution">
    <text evidence="6">The sequence shown here is derived from an EMBL/GenBank/DDBJ whole genome shotgun (WGS) entry which is preliminary data.</text>
</comment>
<dbReference type="GO" id="GO:0005634">
    <property type="term" value="C:nucleus"/>
    <property type="evidence" value="ECO:0007669"/>
    <property type="project" value="TreeGrafter"/>
</dbReference>
<evidence type="ECO:0000256" key="1">
    <source>
        <dbReference type="ARBA" id="ARBA00007953"/>
    </source>
</evidence>
<feature type="region of interest" description="Disordered" evidence="4">
    <location>
        <begin position="47"/>
        <end position="93"/>
    </location>
</feature>
<organism evidence="6 7">
    <name type="scientific">Drechslerella dactyloides</name>
    <name type="common">Nematode-trapping fungus</name>
    <name type="synonym">Arthrobotrys dactyloides</name>
    <dbReference type="NCBI Taxonomy" id="74499"/>
    <lineage>
        <taxon>Eukaryota</taxon>
        <taxon>Fungi</taxon>
        <taxon>Dikarya</taxon>
        <taxon>Ascomycota</taxon>
        <taxon>Pezizomycotina</taxon>
        <taxon>Orbiliomycetes</taxon>
        <taxon>Orbiliales</taxon>
        <taxon>Orbiliaceae</taxon>
        <taxon>Drechslerella</taxon>
    </lineage>
</organism>
<dbReference type="PROSITE" id="PS01268">
    <property type="entry name" value="UPF0024"/>
    <property type="match status" value="1"/>
</dbReference>
<dbReference type="NCBIfam" id="TIGR00094">
    <property type="entry name" value="tRNA_TruD_broad"/>
    <property type="match status" value="1"/>
</dbReference>
<name>A0AAD6NGU0_DREDA</name>
<sequence>MSQRGQQTPVGQLRYFGNGAPALWSSLLAKATEPRFVVAGKNFHTRSHKTRVMSSHRNLEDAEPAPPAKRLKSETSSDPSSAKSIGRVEKPVRREESAGITEFLCPDPPGFQGLLKQRYTDFLVNEIDKDGNVLKLKALHFEKKRDDAQPPTETKTQSNTPVTDFTGVVGSSNGLAKAAGVGSESRPERSELEARGAGAREDVAPSADEVKPFELEDADRALLVSWLGSEITCSLVKLYNDILAIEREIKPNYKIVTPETKLVSPKPIDDKDARSLLHRAIRSTFSGKIQSSTTDECNIELWATRISGPKSGRDGNRREQRQPIESWDALGGEYLHFNLYKENKDTMECLGLLGKFLKVPPKLFKFAGTKDRRAVTVQRVSAHKLKAEKLAAINPKLKGLKVGDFEYKPYSLELGDLNGNEFKITLRDCAVPEGADINQIVDQSVSVLREKGFINYYGMQRFGTFAVSNHEIGISMLLGDWKKAVYQIMAYDDQSLETAPREEKQRAEACRLWFEDPTSSKQAAEAVKLMPHKFLSETSILRWLSKPNEAGNYLAALQKIPRNLRLMFVHAYQSYVWNTVASERLKRYGTDIRPGDLVVMSSEEVAASKPVAALDEEVPAPEPDEDQFMRARPVTEEEIVSGQYTIYDTVIPSPGWDIVYPQNDLRDLYVEVMGKDGLDPFNMVRNQKEISMAGHYRRLLYKPEKVTWEIKRYEGFLDQLVETDLMYVQRQRERGKGKLLTRDEGLVQEAVTNPTGSRTAVIIELRLGTSQYATMALRELTKGGILTHLAQNQQNATAEA</sequence>
<comment type="similarity">
    <text evidence="1">Belongs to the pseudouridine synthase TruD family.</text>
</comment>
<feature type="region of interest" description="Disordered" evidence="4">
    <location>
        <begin position="144"/>
        <end position="205"/>
    </location>
</feature>
<dbReference type="PANTHER" id="PTHR13326">
    <property type="entry name" value="TRNA PSEUDOURIDINE SYNTHASE D"/>
    <property type="match status" value="1"/>
</dbReference>
<dbReference type="PIRSF" id="PIRSF037016">
    <property type="entry name" value="Pseudouridin_synth_euk_prd"/>
    <property type="match status" value="1"/>
</dbReference>
<dbReference type="CDD" id="cd02576">
    <property type="entry name" value="PseudoU_synth_ScPUS7"/>
    <property type="match status" value="1"/>
</dbReference>
<feature type="compositionally biased region" description="Basic and acidic residues" evidence="4">
    <location>
        <begin position="185"/>
        <end position="205"/>
    </location>
</feature>
<gene>
    <name evidence="6" type="ORF">Dda_9165</name>
</gene>
<dbReference type="InterPro" id="IPR042214">
    <property type="entry name" value="TruD_catalytic"/>
</dbReference>
<evidence type="ECO:0000259" key="5">
    <source>
        <dbReference type="PROSITE" id="PS50984"/>
    </source>
</evidence>
<dbReference type="Proteomes" id="UP001221413">
    <property type="component" value="Unassembled WGS sequence"/>
</dbReference>
<feature type="compositionally biased region" description="Polar residues" evidence="4">
    <location>
        <begin position="74"/>
        <end position="83"/>
    </location>
</feature>
<dbReference type="AlphaFoldDB" id="A0AAD6NGU0"/>
<evidence type="ECO:0000313" key="7">
    <source>
        <dbReference type="Proteomes" id="UP001221413"/>
    </source>
</evidence>
<dbReference type="PANTHER" id="PTHR13326:SF21">
    <property type="entry name" value="PSEUDOURIDYLATE SYNTHASE PUS7L"/>
    <property type="match status" value="1"/>
</dbReference>
<keyword evidence="3" id="KW-0413">Isomerase</keyword>
<dbReference type="InterPro" id="IPR001656">
    <property type="entry name" value="PsdUridine_synth_TruD"/>
</dbReference>
<dbReference type="InterPro" id="IPR020119">
    <property type="entry name" value="PsdUridine_synth_TruD_CS"/>
</dbReference>
<dbReference type="PROSITE" id="PS50984">
    <property type="entry name" value="TRUD"/>
    <property type="match status" value="1"/>
</dbReference>
<keyword evidence="2" id="KW-0819">tRNA processing</keyword>
<dbReference type="GO" id="GO:0001522">
    <property type="term" value="P:pseudouridine synthesis"/>
    <property type="evidence" value="ECO:0007669"/>
    <property type="project" value="InterPro"/>
</dbReference>
<dbReference type="GO" id="GO:0008033">
    <property type="term" value="P:tRNA processing"/>
    <property type="evidence" value="ECO:0007669"/>
    <property type="project" value="UniProtKB-KW"/>
</dbReference>
<evidence type="ECO:0000256" key="2">
    <source>
        <dbReference type="ARBA" id="ARBA00022694"/>
    </source>
</evidence>
<keyword evidence="7" id="KW-1185">Reference proteome</keyword>
<dbReference type="GO" id="GO:0003723">
    <property type="term" value="F:RNA binding"/>
    <property type="evidence" value="ECO:0007669"/>
    <property type="project" value="InterPro"/>
</dbReference>
<dbReference type="SUPFAM" id="SSF55120">
    <property type="entry name" value="Pseudouridine synthase"/>
    <property type="match status" value="1"/>
</dbReference>
<dbReference type="Gene3D" id="3.30.2350.20">
    <property type="entry name" value="TruD, catalytic domain"/>
    <property type="match status" value="2"/>
</dbReference>
<dbReference type="InterPro" id="IPR020103">
    <property type="entry name" value="PsdUridine_synth_cat_dom_sf"/>
</dbReference>
<accession>A0AAD6NGU0</accession>
<reference evidence="6" key="1">
    <citation type="submission" date="2023-01" db="EMBL/GenBank/DDBJ databases">
        <title>The chitinases involved in constricting ring structure development in the nematode-trapping fungus Drechslerella dactyloides.</title>
        <authorList>
            <person name="Wang R."/>
            <person name="Zhang L."/>
            <person name="Tang P."/>
            <person name="Li S."/>
            <person name="Liang L."/>
        </authorList>
    </citation>
    <scope>NUCLEOTIDE SEQUENCE</scope>
    <source>
        <strain evidence="6">YMF1.00031</strain>
    </source>
</reference>
<protein>
    <recommendedName>
        <fullName evidence="5">TRUD domain-containing protein</fullName>
    </recommendedName>
</protein>
<evidence type="ECO:0000256" key="3">
    <source>
        <dbReference type="ARBA" id="ARBA00023235"/>
    </source>
</evidence>